<keyword evidence="2 9" id="KW-0813">Transport</keyword>
<gene>
    <name evidence="9" type="primary">argO</name>
    <name evidence="10" type="ORF">AYY17_13600</name>
</gene>
<evidence type="ECO:0000256" key="5">
    <source>
        <dbReference type="ARBA" id="ARBA00022692"/>
    </source>
</evidence>
<evidence type="ECO:0000256" key="3">
    <source>
        <dbReference type="ARBA" id="ARBA00022475"/>
    </source>
</evidence>
<evidence type="ECO:0000256" key="1">
    <source>
        <dbReference type="ARBA" id="ARBA00004651"/>
    </source>
</evidence>
<dbReference type="GO" id="GO:0061459">
    <property type="term" value="F:L-arginine transmembrane transporter activity"/>
    <property type="evidence" value="ECO:0007669"/>
    <property type="project" value="UniProtKB-UniRule"/>
</dbReference>
<keyword evidence="3 9" id="KW-1003">Cell membrane</keyword>
<organism evidence="10 11">
    <name type="scientific">Morganella psychrotolerans</name>
    <dbReference type="NCBI Taxonomy" id="368603"/>
    <lineage>
        <taxon>Bacteria</taxon>
        <taxon>Pseudomonadati</taxon>
        <taxon>Pseudomonadota</taxon>
        <taxon>Gammaproteobacteria</taxon>
        <taxon>Enterobacterales</taxon>
        <taxon>Morganellaceae</taxon>
        <taxon>Morganella</taxon>
    </lineage>
</organism>
<dbReference type="Proteomes" id="UP000092247">
    <property type="component" value="Unassembled WGS sequence"/>
</dbReference>
<feature type="transmembrane region" description="Helical" evidence="9">
    <location>
        <begin position="182"/>
        <end position="203"/>
    </location>
</feature>
<keyword evidence="7 9" id="KW-1133">Transmembrane helix</keyword>
<feature type="transmembrane region" description="Helical" evidence="9">
    <location>
        <begin position="39"/>
        <end position="61"/>
    </location>
</feature>
<dbReference type="EMBL" id="LZEX01000046">
    <property type="protein sequence ID" value="OBU02049.1"/>
    <property type="molecule type" value="Genomic_DNA"/>
</dbReference>
<evidence type="ECO:0000313" key="11">
    <source>
        <dbReference type="Proteomes" id="UP000092247"/>
    </source>
</evidence>
<dbReference type="RefSeq" id="WP_067426970.1">
    <property type="nucleotide sequence ID" value="NZ_LZEX01000046.1"/>
</dbReference>
<keyword evidence="8 9" id="KW-0472">Membrane</keyword>
<dbReference type="GO" id="GO:0005886">
    <property type="term" value="C:plasma membrane"/>
    <property type="evidence" value="ECO:0007669"/>
    <property type="project" value="UniProtKB-SubCell"/>
</dbReference>
<dbReference type="NCBIfam" id="NF006801">
    <property type="entry name" value="PRK09304.1"/>
    <property type="match status" value="1"/>
</dbReference>
<comment type="similarity">
    <text evidence="9">Belongs to the LysE/ArgO transporter (TC 2.A.75) family.</text>
</comment>
<reference evidence="10 11" key="1">
    <citation type="submission" date="2016-06" db="EMBL/GenBank/DDBJ databases">
        <authorList>
            <person name="Kjaerup R.B."/>
            <person name="Dalgaard T.S."/>
            <person name="Juul-Madsen H.R."/>
        </authorList>
    </citation>
    <scope>NUCLEOTIDE SEQUENCE [LARGE SCALE GENOMIC DNA]</scope>
    <source>
        <strain evidence="10 11">GCSL-Mp3</strain>
    </source>
</reference>
<feature type="transmembrane region" description="Helical" evidence="9">
    <location>
        <begin position="6"/>
        <end position="27"/>
    </location>
</feature>
<dbReference type="InterPro" id="IPR023445">
    <property type="entry name" value="Arg_export_ArgO_enterobac"/>
</dbReference>
<accession>A0A1B8GZ05</accession>
<dbReference type="PANTHER" id="PTHR30086:SF20">
    <property type="entry name" value="ARGININE EXPORTER PROTEIN ARGO-RELATED"/>
    <property type="match status" value="1"/>
</dbReference>
<dbReference type="Pfam" id="PF01810">
    <property type="entry name" value="LysE"/>
    <property type="match status" value="1"/>
</dbReference>
<dbReference type="PANTHER" id="PTHR30086">
    <property type="entry name" value="ARGININE EXPORTER PROTEIN ARGO"/>
    <property type="match status" value="1"/>
</dbReference>
<sequence length="208" mass="22921">MLQTYFQGLLLGAAMILPLGPQNVFVLQQGCRKQYHLMSAFLCTLSDVLLIAAGVFGGSALLSQSVWLMALVTWGGVAFLLWYGFGALRSVFTNDVALTIQEQAVRSRWRVIMTLVAVTWLNPHVYLDTFVVLGSVGGQLGADLRIWFTAGAVCASVLWFFGLALLSAWFSPVLQRPVSQRIINLFVGSVMWYIAIQLASSYFRMPGC</sequence>
<evidence type="ECO:0000313" key="10">
    <source>
        <dbReference type="EMBL" id="OBU02049.1"/>
    </source>
</evidence>
<protein>
    <recommendedName>
        <fullName evidence="9">Arginine exporter protein ArgO</fullName>
    </recommendedName>
</protein>
<feature type="transmembrane region" description="Helical" evidence="9">
    <location>
        <begin position="67"/>
        <end position="88"/>
    </location>
</feature>
<evidence type="ECO:0000256" key="7">
    <source>
        <dbReference type="ARBA" id="ARBA00022989"/>
    </source>
</evidence>
<dbReference type="STRING" id="368603.AYY16_00360"/>
<dbReference type="HAMAP" id="MF_01901">
    <property type="entry name" value="ArgO"/>
    <property type="match status" value="1"/>
</dbReference>
<evidence type="ECO:0000256" key="8">
    <source>
        <dbReference type="ARBA" id="ARBA00023136"/>
    </source>
</evidence>
<feature type="transmembrane region" description="Helical" evidence="9">
    <location>
        <begin position="146"/>
        <end position="170"/>
    </location>
</feature>
<feature type="transmembrane region" description="Helical" evidence="9">
    <location>
        <begin position="109"/>
        <end position="126"/>
    </location>
</feature>
<evidence type="ECO:0000256" key="4">
    <source>
        <dbReference type="ARBA" id="ARBA00022519"/>
    </source>
</evidence>
<dbReference type="InterPro" id="IPR001123">
    <property type="entry name" value="LeuE-type"/>
</dbReference>
<keyword evidence="4" id="KW-0997">Cell inner membrane</keyword>
<proteinExistence type="inferred from homology"/>
<comment type="subcellular location">
    <subcellularLocation>
        <location evidence="1 9">Cell membrane</location>
        <topology evidence="1 9">Multi-pass membrane protein</topology>
    </subcellularLocation>
</comment>
<dbReference type="AlphaFoldDB" id="A0A1B8GZ05"/>
<comment type="caution">
    <text evidence="10">The sequence shown here is derived from an EMBL/GenBank/DDBJ whole genome shotgun (WGS) entry which is preliminary data.</text>
</comment>
<evidence type="ECO:0000256" key="6">
    <source>
        <dbReference type="ARBA" id="ARBA00022970"/>
    </source>
</evidence>
<comment type="function">
    <text evidence="9">Involved in the export of arginine. Important to control the intracellular level of arginine and the correct balance between arginine and lysine.</text>
</comment>
<name>A0A1B8GZ05_9GAMM</name>
<keyword evidence="5 9" id="KW-0812">Transmembrane</keyword>
<keyword evidence="6 9" id="KW-0029">Amino-acid transport</keyword>
<evidence type="ECO:0000256" key="9">
    <source>
        <dbReference type="HAMAP-Rule" id="MF_01901"/>
    </source>
</evidence>
<evidence type="ECO:0000256" key="2">
    <source>
        <dbReference type="ARBA" id="ARBA00022448"/>
    </source>
</evidence>
<comment type="catalytic activity">
    <reaction evidence="9">
        <text>L-arginine(in) = L-arginine(out)</text>
        <dbReference type="Rhea" id="RHEA:32143"/>
        <dbReference type="ChEBI" id="CHEBI:32682"/>
    </reaction>
</comment>